<gene>
    <name evidence="2" type="ORF">GAB14E_4505</name>
</gene>
<protein>
    <submittedName>
        <fullName evidence="2">Putative MetA-pathway of phenol degradation</fullName>
    </submittedName>
</protein>
<dbReference type="Proteomes" id="UP000029868">
    <property type="component" value="Unassembled WGS sequence"/>
</dbReference>
<dbReference type="EMBL" id="JQEC01000072">
    <property type="protein sequence ID" value="KGJ87350.1"/>
    <property type="molecule type" value="Genomic_DNA"/>
</dbReference>
<feature type="chain" id="PRO_5001948709" evidence="1">
    <location>
        <begin position="19"/>
        <end position="310"/>
    </location>
</feature>
<comment type="caution">
    <text evidence="2">The sequence shown here is derived from an EMBL/GenBank/DDBJ whole genome shotgun (WGS) entry which is preliminary data.</text>
</comment>
<evidence type="ECO:0000256" key="1">
    <source>
        <dbReference type="SAM" id="SignalP"/>
    </source>
</evidence>
<accession>A0A099KAL8</accession>
<organism evidence="2 3">
    <name type="scientific">Colwellia psychrerythraea</name>
    <name type="common">Vibrio psychroerythus</name>
    <dbReference type="NCBI Taxonomy" id="28229"/>
    <lineage>
        <taxon>Bacteria</taxon>
        <taxon>Pseudomonadati</taxon>
        <taxon>Pseudomonadota</taxon>
        <taxon>Gammaproteobacteria</taxon>
        <taxon>Alteromonadales</taxon>
        <taxon>Colwelliaceae</taxon>
        <taxon>Colwellia</taxon>
    </lineage>
</organism>
<dbReference type="OrthoDB" id="8639774at2"/>
<name>A0A099KAL8_COLPS</name>
<dbReference type="InterPro" id="IPR025737">
    <property type="entry name" value="FApF"/>
</dbReference>
<proteinExistence type="predicted"/>
<dbReference type="RefSeq" id="WP_033084418.1">
    <property type="nucleotide sequence ID" value="NZ_JQEC01000072.1"/>
</dbReference>
<keyword evidence="1" id="KW-0732">Signal</keyword>
<sequence length="310" mass="33676">MNKKILLLVCSFSFTALAEEGGSGHYMPGSMSSFMDGVPAGQTFITRLNILDYQGSYEHSLPFAGIEAADVDVSSKAIGLTMLYRPDIDLGENWSYAFSATIPYVDMKVSADVFTDSGDYRKTDSDSALGDIILMPLMINQHVNADLNINYRIALYAPTGSYEIGELANTGKNFWTVEPTIAAVYLGQKNGIEASVFAGVDFNQENDDTQYKSGIQAHLEGTFAQHFPLWGGLAGAGVTGFYYKQVTGDSGEGANFGDFKARSVGAGPTLSFVKKAGKTDILTELKWLHEFSTTKRVKGDTIFLKVMAKF</sequence>
<dbReference type="PATRIC" id="fig|28229.3.peg.4485"/>
<reference evidence="2 3" key="1">
    <citation type="submission" date="2014-08" db="EMBL/GenBank/DDBJ databases">
        <title>Genomic and Phenotypic Diversity of Colwellia psychrerythraea strains from Disparate Marine Basins.</title>
        <authorList>
            <person name="Techtmann S.M."/>
            <person name="Stelling S.C."/>
            <person name="Utturkar S.M."/>
            <person name="Alshibli N."/>
            <person name="Harris A."/>
            <person name="Brown S.D."/>
            <person name="Hazen T.C."/>
        </authorList>
    </citation>
    <scope>NUCLEOTIDE SEQUENCE [LARGE SCALE GENOMIC DNA]</scope>
    <source>
        <strain evidence="2 3">GAB14E</strain>
    </source>
</reference>
<dbReference type="Pfam" id="PF13557">
    <property type="entry name" value="Phenol_MetA_deg"/>
    <property type="match status" value="1"/>
</dbReference>
<dbReference type="AlphaFoldDB" id="A0A099KAL8"/>
<feature type="signal peptide" evidence="1">
    <location>
        <begin position="1"/>
        <end position="18"/>
    </location>
</feature>
<evidence type="ECO:0000313" key="3">
    <source>
        <dbReference type="Proteomes" id="UP000029868"/>
    </source>
</evidence>
<evidence type="ECO:0000313" key="2">
    <source>
        <dbReference type="EMBL" id="KGJ87350.1"/>
    </source>
</evidence>